<keyword evidence="3" id="KW-0347">Helicase</keyword>
<keyword evidence="3" id="KW-0378">Hydrolase</keyword>
<evidence type="ECO:0000259" key="2">
    <source>
        <dbReference type="Pfam" id="PF03457"/>
    </source>
</evidence>
<keyword evidence="3" id="KW-0067">ATP-binding</keyword>
<reference evidence="3" key="1">
    <citation type="submission" date="2020-06" db="EMBL/GenBank/DDBJ databases">
        <authorList>
            <consortium name="Plant Systems Biology data submission"/>
        </authorList>
    </citation>
    <scope>NUCLEOTIDE SEQUENCE</scope>
    <source>
        <strain evidence="3">D6</strain>
    </source>
</reference>
<feature type="compositionally biased region" description="Low complexity" evidence="1">
    <location>
        <begin position="361"/>
        <end position="371"/>
    </location>
</feature>
<proteinExistence type="predicted"/>
<dbReference type="Proteomes" id="UP001153069">
    <property type="component" value="Unassembled WGS sequence"/>
</dbReference>
<feature type="region of interest" description="Disordered" evidence="1">
    <location>
        <begin position="245"/>
        <end position="274"/>
    </location>
</feature>
<dbReference type="InterPro" id="IPR005114">
    <property type="entry name" value="Helicase_assoc"/>
</dbReference>
<feature type="region of interest" description="Disordered" evidence="1">
    <location>
        <begin position="352"/>
        <end position="461"/>
    </location>
</feature>
<sequence length="461" mass="52696">MRSTLKPERRARLEYLGFSFTNPKQALEDKNWNDNFDRLREHYAAAYSNHGGNPALDSKAKMDAVLNRWVSRQRRNKKDGVLSEDRQQKLESIGFRWVLVEQKRKDYTKKDLHWIQQYNSLAAFQKQFGHCNVPHGKQTPYWSLAKWVARQRELYAQKRLLDDRRELLEALGFIWSMEEKSWNENFQRLSAHVQTNQHLDFHNDSSLGRWFYAQRVRHANGNLSDDRAQLFKCLGIKFSGTRASLRTGDTDDDDDNGDNNNNNNQKPKAKPSHNSQQLLFTVDFCMKPPKGTKIRKKRFLGGWCTGEVIDTDQKDARDNRIKAKVRFEDGDEEYLSDEECRVAAIAHAIHATPPKLKVNSQQQRNAKQQQQPGMKRKRGRPPKNPTGDGAPAAKKRAASKTAAKKKAKPTTTTTGASVPLPDDSTKPQATVAETAAGQQNNGTTSEQQQARRSVDPPVLYV</sequence>
<protein>
    <submittedName>
        <fullName evidence="3">Helicase</fullName>
    </submittedName>
</protein>
<keyword evidence="3" id="KW-0547">Nucleotide-binding</keyword>
<accession>A0A9N8EHA6</accession>
<feature type="compositionally biased region" description="Basic residues" evidence="1">
    <location>
        <begin position="393"/>
        <end position="408"/>
    </location>
</feature>
<feature type="compositionally biased region" description="Polar residues" evidence="1">
    <location>
        <begin position="436"/>
        <end position="451"/>
    </location>
</feature>
<dbReference type="Gene3D" id="6.10.140.530">
    <property type="match status" value="3"/>
</dbReference>
<dbReference type="PANTHER" id="PTHR33418">
    <property type="entry name" value="HELICASE-ASSOCIATED"/>
    <property type="match status" value="1"/>
</dbReference>
<dbReference type="Pfam" id="PF03457">
    <property type="entry name" value="HA"/>
    <property type="match status" value="3"/>
</dbReference>
<dbReference type="AlphaFoldDB" id="A0A9N8EHA6"/>
<evidence type="ECO:0000313" key="4">
    <source>
        <dbReference type="Proteomes" id="UP001153069"/>
    </source>
</evidence>
<feature type="domain" description="Helicase-associated" evidence="2">
    <location>
        <begin position="29"/>
        <end position="95"/>
    </location>
</feature>
<evidence type="ECO:0000256" key="1">
    <source>
        <dbReference type="SAM" id="MobiDB-lite"/>
    </source>
</evidence>
<gene>
    <name evidence="3" type="ORF">SEMRO_1131_G244680.1</name>
</gene>
<keyword evidence="4" id="KW-1185">Reference proteome</keyword>
<dbReference type="PANTHER" id="PTHR33418:SF1">
    <property type="entry name" value="HELICASE-ASSOCIATED DOMAIN-CONTAINING PROTEIN"/>
    <property type="match status" value="1"/>
</dbReference>
<comment type="caution">
    <text evidence="3">The sequence shown here is derived from an EMBL/GenBank/DDBJ whole genome shotgun (WGS) entry which is preliminary data.</text>
</comment>
<feature type="domain" description="Helicase-associated" evidence="2">
    <location>
        <begin position="179"/>
        <end position="235"/>
    </location>
</feature>
<organism evidence="3 4">
    <name type="scientific">Seminavis robusta</name>
    <dbReference type="NCBI Taxonomy" id="568900"/>
    <lineage>
        <taxon>Eukaryota</taxon>
        <taxon>Sar</taxon>
        <taxon>Stramenopiles</taxon>
        <taxon>Ochrophyta</taxon>
        <taxon>Bacillariophyta</taxon>
        <taxon>Bacillariophyceae</taxon>
        <taxon>Bacillariophycidae</taxon>
        <taxon>Naviculales</taxon>
        <taxon>Naviculaceae</taxon>
        <taxon>Seminavis</taxon>
    </lineage>
</organism>
<evidence type="ECO:0000313" key="3">
    <source>
        <dbReference type="EMBL" id="CAB9520758.1"/>
    </source>
</evidence>
<feature type="domain" description="Helicase-associated" evidence="2">
    <location>
        <begin position="111"/>
        <end position="173"/>
    </location>
</feature>
<dbReference type="GO" id="GO:0004386">
    <property type="term" value="F:helicase activity"/>
    <property type="evidence" value="ECO:0007669"/>
    <property type="project" value="UniProtKB-KW"/>
</dbReference>
<dbReference type="EMBL" id="CAICTM010001129">
    <property type="protein sequence ID" value="CAB9520758.1"/>
    <property type="molecule type" value="Genomic_DNA"/>
</dbReference>
<name>A0A9N8EHA6_9STRA</name>